<accession>A0A1W6MIQ9</accession>
<evidence type="ECO:0000313" key="1">
    <source>
        <dbReference type="EMBL" id="ARN77480.1"/>
    </source>
</evidence>
<name>A0A1W6MIQ9_9FLAO</name>
<dbReference type="Proteomes" id="UP000193431">
    <property type="component" value="Chromosome"/>
</dbReference>
<proteinExistence type="predicted"/>
<protein>
    <submittedName>
        <fullName evidence="1">Protein-tyrosine-phosphatase</fullName>
    </submittedName>
</protein>
<dbReference type="InterPro" id="IPR036196">
    <property type="entry name" value="Ptyr_pPase_sf"/>
</dbReference>
<dbReference type="OrthoDB" id="9793058at2"/>
<keyword evidence="2" id="KW-1185">Reference proteome</keyword>
<dbReference type="AlphaFoldDB" id="A0A1W6MIQ9"/>
<dbReference type="SUPFAM" id="SSF52788">
    <property type="entry name" value="Phosphotyrosine protein phosphatases I"/>
    <property type="match status" value="1"/>
</dbReference>
<dbReference type="STRING" id="331648.BST97_05475"/>
<evidence type="ECO:0000313" key="2">
    <source>
        <dbReference type="Proteomes" id="UP000193431"/>
    </source>
</evidence>
<dbReference type="PANTHER" id="PTHR43428">
    <property type="entry name" value="ARSENATE REDUCTASE"/>
    <property type="match status" value="1"/>
</dbReference>
<gene>
    <name evidence="1" type="ORF">BST97_05475</name>
</gene>
<sequence>MFQKIEDFLSNLDTASISEGRKAKLQALVDFIQEKSDKQVPVRLNFICTHNSRRSHLSQVWAQTAATFLEVPNVTTYSAGTEATALFAKISQTLEQTGFEIIKLSDETNPVYAIKAGENALPIVGFSKTMDHAFNPQSGFAAIMTCDSANETCPFIAGAEKRIPITYEDPKVSDGTTKQDAVYAERSTQIATEMKWVFEQVRL</sequence>
<dbReference type="RefSeq" id="WP_085766281.1">
    <property type="nucleotide sequence ID" value="NZ_CP019344.1"/>
</dbReference>
<dbReference type="EMBL" id="CP019344">
    <property type="protein sequence ID" value="ARN77480.1"/>
    <property type="molecule type" value="Genomic_DNA"/>
</dbReference>
<dbReference type="PANTHER" id="PTHR43428:SF1">
    <property type="entry name" value="ARSENATE REDUCTASE"/>
    <property type="match status" value="1"/>
</dbReference>
<reference evidence="1 2" key="1">
    <citation type="submission" date="2016-11" db="EMBL/GenBank/DDBJ databases">
        <title>Trade-off between light-utilization and light-protection in marine flavobacteria.</title>
        <authorList>
            <person name="Kumagai Y."/>
        </authorList>
    </citation>
    <scope>NUCLEOTIDE SEQUENCE [LARGE SCALE GENOMIC DNA]</scope>
    <source>
        <strain evidence="1 2">JCM 13191</strain>
    </source>
</reference>
<organism evidence="1 2">
    <name type="scientific">Nonlabens spongiae</name>
    <dbReference type="NCBI Taxonomy" id="331648"/>
    <lineage>
        <taxon>Bacteria</taxon>
        <taxon>Pseudomonadati</taxon>
        <taxon>Bacteroidota</taxon>
        <taxon>Flavobacteriia</taxon>
        <taxon>Flavobacteriales</taxon>
        <taxon>Flavobacteriaceae</taxon>
        <taxon>Nonlabens</taxon>
    </lineage>
</organism>
<dbReference type="Gene3D" id="3.40.50.2300">
    <property type="match status" value="1"/>
</dbReference>